<evidence type="ECO:0000313" key="2">
    <source>
        <dbReference type="Proteomes" id="UP000250235"/>
    </source>
</evidence>
<dbReference type="OrthoDB" id="3934549at2759"/>
<dbReference type="Proteomes" id="UP000250235">
    <property type="component" value="Unassembled WGS sequence"/>
</dbReference>
<sequence>MVVDSIGIYELKGPYYTLTMIDWFLQTLSVIPRGSWGDVASRFTLVRWGERKTHNKKLFSKFSPSPPLPPPAAAAAVALRCGRPGEELRPGSGIWIRRCANSGIGALARICQYTLFSLNCIKSRFFKKDFSRTPPRLPPPDRCARRTQIAAGIAGYARASCAHCATGIAGLSCTPCAHSPTGVAPAFTHGGARTAVRTPPPHLRELVVQVDSPRAHTLRTGARTPVAPPARVGRACGRPPVRTRCAQGRAQRAALVLHACWLRRTAHAAVPRQRCGFDF</sequence>
<dbReference type="EMBL" id="KV015619">
    <property type="protein sequence ID" value="KZV20543.1"/>
    <property type="molecule type" value="Genomic_DNA"/>
</dbReference>
<accession>A0A2Z7AFQ1</accession>
<evidence type="ECO:0000313" key="1">
    <source>
        <dbReference type="EMBL" id="KZV20543.1"/>
    </source>
</evidence>
<gene>
    <name evidence="1" type="ORF">F511_32045</name>
</gene>
<organism evidence="1 2">
    <name type="scientific">Dorcoceras hygrometricum</name>
    <dbReference type="NCBI Taxonomy" id="472368"/>
    <lineage>
        <taxon>Eukaryota</taxon>
        <taxon>Viridiplantae</taxon>
        <taxon>Streptophyta</taxon>
        <taxon>Embryophyta</taxon>
        <taxon>Tracheophyta</taxon>
        <taxon>Spermatophyta</taxon>
        <taxon>Magnoliopsida</taxon>
        <taxon>eudicotyledons</taxon>
        <taxon>Gunneridae</taxon>
        <taxon>Pentapetalae</taxon>
        <taxon>asterids</taxon>
        <taxon>lamiids</taxon>
        <taxon>Lamiales</taxon>
        <taxon>Gesneriaceae</taxon>
        <taxon>Didymocarpoideae</taxon>
        <taxon>Trichosporeae</taxon>
        <taxon>Loxocarpinae</taxon>
        <taxon>Dorcoceras</taxon>
    </lineage>
</organism>
<protein>
    <submittedName>
        <fullName evidence="1">Uncharacterized protein</fullName>
    </submittedName>
</protein>
<proteinExistence type="predicted"/>
<reference evidence="1 2" key="1">
    <citation type="journal article" date="2015" name="Proc. Natl. Acad. Sci. U.S.A.">
        <title>The resurrection genome of Boea hygrometrica: A blueprint for survival of dehydration.</title>
        <authorList>
            <person name="Xiao L."/>
            <person name="Yang G."/>
            <person name="Zhang L."/>
            <person name="Yang X."/>
            <person name="Zhao S."/>
            <person name="Ji Z."/>
            <person name="Zhou Q."/>
            <person name="Hu M."/>
            <person name="Wang Y."/>
            <person name="Chen M."/>
            <person name="Xu Y."/>
            <person name="Jin H."/>
            <person name="Xiao X."/>
            <person name="Hu G."/>
            <person name="Bao F."/>
            <person name="Hu Y."/>
            <person name="Wan P."/>
            <person name="Li L."/>
            <person name="Deng X."/>
            <person name="Kuang T."/>
            <person name="Xiang C."/>
            <person name="Zhu J.K."/>
            <person name="Oliver M.J."/>
            <person name="He Y."/>
        </authorList>
    </citation>
    <scope>NUCLEOTIDE SEQUENCE [LARGE SCALE GENOMIC DNA]</scope>
    <source>
        <strain evidence="2">cv. XS01</strain>
    </source>
</reference>
<name>A0A2Z7AFQ1_9LAMI</name>
<keyword evidence="2" id="KW-1185">Reference proteome</keyword>
<dbReference type="AlphaFoldDB" id="A0A2Z7AFQ1"/>